<evidence type="ECO:0000256" key="1">
    <source>
        <dbReference type="SAM" id="MobiDB-lite"/>
    </source>
</evidence>
<accession>A0A8J7C321</accession>
<organism evidence="2 3">
    <name type="scientific">Candidatus Sulfomarinibacter kjeldsenii</name>
    <dbReference type="NCBI Taxonomy" id="2885994"/>
    <lineage>
        <taxon>Bacteria</taxon>
        <taxon>Pseudomonadati</taxon>
        <taxon>Acidobacteriota</taxon>
        <taxon>Thermoanaerobaculia</taxon>
        <taxon>Thermoanaerobaculales</taxon>
        <taxon>Candidatus Sulfomarinibacteraceae</taxon>
        <taxon>Candidatus Sulfomarinibacter</taxon>
    </lineage>
</organism>
<dbReference type="EMBL" id="JACXWA010000014">
    <property type="protein sequence ID" value="MBD3869960.1"/>
    <property type="molecule type" value="Genomic_DNA"/>
</dbReference>
<evidence type="ECO:0000313" key="2">
    <source>
        <dbReference type="EMBL" id="MBD3869960.1"/>
    </source>
</evidence>
<feature type="region of interest" description="Disordered" evidence="1">
    <location>
        <begin position="1"/>
        <end position="21"/>
    </location>
</feature>
<sequence length="80" mass="8970">MNPHDHRDSPARPEDRGSLDSIKERPRVVIFEFDNGPRVEILELPESATLGDSFCHSGTEWQVMATRTGDRVLIARPVSA</sequence>
<proteinExistence type="predicted"/>
<gene>
    <name evidence="2" type="ORF">IFJ97_01205</name>
</gene>
<evidence type="ECO:0000313" key="3">
    <source>
        <dbReference type="Proteomes" id="UP000598633"/>
    </source>
</evidence>
<protein>
    <submittedName>
        <fullName evidence="2">Uncharacterized protein</fullName>
    </submittedName>
</protein>
<reference evidence="2 3" key="1">
    <citation type="submission" date="2020-08" db="EMBL/GenBank/DDBJ databases">
        <title>Acidobacteriota in marine sediments use diverse sulfur dissimilation pathways.</title>
        <authorList>
            <person name="Wasmund K."/>
        </authorList>
    </citation>
    <scope>NUCLEOTIDE SEQUENCE [LARGE SCALE GENOMIC DNA]</scope>
    <source>
        <strain evidence="2">MAG AM3-A</strain>
    </source>
</reference>
<dbReference type="Proteomes" id="UP000598633">
    <property type="component" value="Unassembled WGS sequence"/>
</dbReference>
<name>A0A8J7C321_9BACT</name>
<dbReference type="AlphaFoldDB" id="A0A8J7C321"/>
<comment type="caution">
    <text evidence="2">The sequence shown here is derived from an EMBL/GenBank/DDBJ whole genome shotgun (WGS) entry which is preliminary data.</text>
</comment>